<dbReference type="Pfam" id="PF00892">
    <property type="entry name" value="EamA"/>
    <property type="match status" value="2"/>
</dbReference>
<reference evidence="9" key="1">
    <citation type="submission" date="2021-04" db="EMBL/GenBank/DDBJ databases">
        <authorList>
            <person name="Hartkoorn R.C."/>
            <person name="Beaudoing E."/>
            <person name="Hot D."/>
        </authorList>
    </citation>
    <scope>NUCLEOTIDE SEQUENCE</scope>
    <source>
        <strain evidence="9">NRRL B-16292</strain>
    </source>
</reference>
<dbReference type="InterPro" id="IPR050638">
    <property type="entry name" value="AA-Vitamin_Transporters"/>
</dbReference>
<accession>A0ABY5VW18</accession>
<comment type="subcellular location">
    <subcellularLocation>
        <location evidence="1">Membrane</location>
        <topology evidence="1">Multi-pass membrane protein</topology>
    </subcellularLocation>
</comment>
<dbReference type="SUPFAM" id="SSF103481">
    <property type="entry name" value="Multidrug resistance efflux transporter EmrE"/>
    <property type="match status" value="2"/>
</dbReference>
<evidence type="ECO:0000313" key="10">
    <source>
        <dbReference type="Proteomes" id="UP001059617"/>
    </source>
</evidence>
<feature type="domain" description="EamA" evidence="8">
    <location>
        <begin position="8"/>
        <end position="133"/>
    </location>
</feature>
<proteinExistence type="inferred from homology"/>
<evidence type="ECO:0000256" key="5">
    <source>
        <dbReference type="ARBA" id="ARBA00023136"/>
    </source>
</evidence>
<evidence type="ECO:0000256" key="4">
    <source>
        <dbReference type="ARBA" id="ARBA00022989"/>
    </source>
</evidence>
<evidence type="ECO:0000256" key="3">
    <source>
        <dbReference type="ARBA" id="ARBA00022692"/>
    </source>
</evidence>
<evidence type="ECO:0000256" key="2">
    <source>
        <dbReference type="ARBA" id="ARBA00007362"/>
    </source>
</evidence>
<gene>
    <name evidence="9" type="ORF">Dfulv_43785</name>
</gene>
<keyword evidence="3 7" id="KW-0812">Transmembrane</keyword>
<reference evidence="9" key="2">
    <citation type="submission" date="2022-09" db="EMBL/GenBank/DDBJ databases">
        <title>Biosynthetic gene clusters of Dactylosporangioum fulvum.</title>
        <authorList>
            <person name="Caradec T."/>
        </authorList>
    </citation>
    <scope>NUCLEOTIDE SEQUENCE</scope>
    <source>
        <strain evidence="9">NRRL B-16292</strain>
    </source>
</reference>
<evidence type="ECO:0000256" key="1">
    <source>
        <dbReference type="ARBA" id="ARBA00004141"/>
    </source>
</evidence>
<dbReference type="RefSeq" id="WP_259859711.1">
    <property type="nucleotide sequence ID" value="NZ_BAAAST010000017.1"/>
</dbReference>
<dbReference type="EMBL" id="CP073720">
    <property type="protein sequence ID" value="UWP81932.1"/>
    <property type="molecule type" value="Genomic_DNA"/>
</dbReference>
<dbReference type="InterPro" id="IPR000620">
    <property type="entry name" value="EamA_dom"/>
</dbReference>
<dbReference type="PANTHER" id="PTHR32322:SF2">
    <property type="entry name" value="EAMA DOMAIN-CONTAINING PROTEIN"/>
    <property type="match status" value="1"/>
</dbReference>
<evidence type="ECO:0000313" key="9">
    <source>
        <dbReference type="EMBL" id="UWP81932.1"/>
    </source>
</evidence>
<keyword evidence="4 7" id="KW-1133">Transmembrane helix</keyword>
<feature type="transmembrane region" description="Helical" evidence="7">
    <location>
        <begin position="35"/>
        <end position="52"/>
    </location>
</feature>
<organism evidence="9 10">
    <name type="scientific">Dactylosporangium fulvum</name>
    <dbReference type="NCBI Taxonomy" id="53359"/>
    <lineage>
        <taxon>Bacteria</taxon>
        <taxon>Bacillati</taxon>
        <taxon>Actinomycetota</taxon>
        <taxon>Actinomycetes</taxon>
        <taxon>Micromonosporales</taxon>
        <taxon>Micromonosporaceae</taxon>
        <taxon>Dactylosporangium</taxon>
    </lineage>
</organism>
<feature type="transmembrane region" description="Helical" evidence="7">
    <location>
        <begin position="205"/>
        <end position="223"/>
    </location>
</feature>
<feature type="transmembrane region" description="Helical" evidence="7">
    <location>
        <begin position="174"/>
        <end position="193"/>
    </location>
</feature>
<feature type="transmembrane region" description="Helical" evidence="7">
    <location>
        <begin position="143"/>
        <end position="162"/>
    </location>
</feature>
<name>A0ABY5VW18_9ACTN</name>
<evidence type="ECO:0000259" key="8">
    <source>
        <dbReference type="Pfam" id="PF00892"/>
    </source>
</evidence>
<evidence type="ECO:0000256" key="7">
    <source>
        <dbReference type="SAM" id="Phobius"/>
    </source>
</evidence>
<feature type="transmembrane region" description="Helical" evidence="7">
    <location>
        <begin position="120"/>
        <end position="137"/>
    </location>
</feature>
<keyword evidence="10" id="KW-1185">Reference proteome</keyword>
<evidence type="ECO:0000256" key="6">
    <source>
        <dbReference type="SAM" id="MobiDB-lite"/>
    </source>
</evidence>
<protein>
    <submittedName>
        <fullName evidence="9">DMT family transporter</fullName>
    </submittedName>
</protein>
<dbReference type="Proteomes" id="UP001059617">
    <property type="component" value="Chromosome"/>
</dbReference>
<feature type="compositionally biased region" description="Low complexity" evidence="6">
    <location>
        <begin position="290"/>
        <end position="308"/>
    </location>
</feature>
<feature type="domain" description="EamA" evidence="8">
    <location>
        <begin position="143"/>
        <end position="275"/>
    </location>
</feature>
<dbReference type="InterPro" id="IPR037185">
    <property type="entry name" value="EmrE-like"/>
</dbReference>
<feature type="region of interest" description="Disordered" evidence="6">
    <location>
        <begin position="286"/>
        <end position="312"/>
    </location>
</feature>
<feature type="transmembrane region" description="Helical" evidence="7">
    <location>
        <begin position="91"/>
        <end position="108"/>
    </location>
</feature>
<keyword evidence="5 7" id="KW-0472">Membrane</keyword>
<dbReference type="PANTHER" id="PTHR32322">
    <property type="entry name" value="INNER MEMBRANE TRANSPORTER"/>
    <property type="match status" value="1"/>
</dbReference>
<feature type="transmembrane region" description="Helical" evidence="7">
    <location>
        <begin position="64"/>
        <end position="85"/>
    </location>
</feature>
<comment type="similarity">
    <text evidence="2">Belongs to the EamA transporter family.</text>
</comment>
<sequence>MTRRYSAYCVLTCAILGGSFTVSRSIVDYPILTGQALRYALAALALFGLLLFRDRLWPTARELVRLAAVAATGLVLFNVLLLFALRHADPAVIATIVGASPLLLALLGPLQERRRPTPQLVAAATVVVAGAGIVQGFGDFDALGLVAAVGVLLCEAAFSLLAAPLLPRLGPLRVSAWSTLLAVPLLLLALPFSGERPRLPTGGETAALVFLGLVLTVVAFVCWYSGVAGLGVERAGVYVGLVPVFALATVSIVDGVLPSGVRVGGVLLVASGLVLGARRAGRVQESAWEAPRASSAPAGSPASPGNSATWAPHRCCRSTRASGSRRCCVIPTRHERSARRTASM</sequence>
<feature type="transmembrane region" description="Helical" evidence="7">
    <location>
        <begin position="235"/>
        <end position="253"/>
    </location>
</feature>